<accession>A0A1G6XJ13</accession>
<dbReference type="PROSITE" id="PS00105">
    <property type="entry name" value="AA_TRANSFER_CLASS_1"/>
    <property type="match status" value="1"/>
</dbReference>
<gene>
    <name evidence="6" type="ORF">SAMN04488104_10609</name>
</gene>
<dbReference type="PANTHER" id="PTHR42832:SF3">
    <property type="entry name" value="L-GLUTAMINE--4-(METHYLSULFANYL)-2-OXOBUTANOATE AMINOTRANSFERASE"/>
    <property type="match status" value="1"/>
</dbReference>
<comment type="cofactor">
    <cofactor evidence="1 4">
        <name>pyridoxal 5'-phosphate</name>
        <dbReference type="ChEBI" id="CHEBI:597326"/>
    </cofactor>
</comment>
<dbReference type="InterPro" id="IPR004839">
    <property type="entry name" value="Aminotransferase_I/II_large"/>
</dbReference>
<sequence length="383" mass="43265">MKGFARRITSIQEYYFSAKLREVNQLIKEGKPIINLGIGSPDLTPADSVIAALKSTTEQSQAHGYQSYQGIPELRTSMAHYYEQAFGVSLSPFQEILPLIGSKEGIMHISLAFLNPGDEVLIPNPGYPTYRSVTELLDCQAISYKLLDSGEPDWRHLEFIDLSKVKIMWVNYPHMPTGHRGSREIMEKLIRFAEKNQILLVNDNPYSHILNPQPISILSVSGAKEVALELNSLSKTFNIPGWRVGMLCGKAEWIEAVLKVKSNMDSGMFLGIQKGAIAALNLPKSWYEELNRLYENRRKLVWQLADNLGLSYHKEQSGLFIWCKLPEGQSADELVDHLLYDKSIFVTPGKIFGSEGEQHVRISLCMPEFKILEAIKRIKPNKS</sequence>
<reference evidence="7" key="1">
    <citation type="submission" date="2016-10" db="EMBL/GenBank/DDBJ databases">
        <authorList>
            <person name="Varghese N."/>
            <person name="Submissions S."/>
        </authorList>
    </citation>
    <scope>NUCLEOTIDE SEQUENCE [LARGE SCALE GENOMIC DNA]</scope>
    <source>
        <strain evidence="7">DSM 23095</strain>
    </source>
</reference>
<dbReference type="SUPFAM" id="SSF53383">
    <property type="entry name" value="PLP-dependent transferases"/>
    <property type="match status" value="1"/>
</dbReference>
<keyword evidence="7" id="KW-1185">Reference proteome</keyword>
<dbReference type="Gene3D" id="3.90.1150.10">
    <property type="entry name" value="Aspartate Aminotransferase, domain 1"/>
    <property type="match status" value="1"/>
</dbReference>
<proteinExistence type="inferred from homology"/>
<comment type="similarity">
    <text evidence="4">Belongs to the class-I pyridoxal-phosphate-dependent aminotransferase family.</text>
</comment>
<dbReference type="Pfam" id="PF00155">
    <property type="entry name" value="Aminotran_1_2"/>
    <property type="match status" value="1"/>
</dbReference>
<dbReference type="RefSeq" id="WP_087941281.1">
    <property type="nucleotide sequence ID" value="NZ_FNAC01000060.1"/>
</dbReference>
<evidence type="ECO:0000256" key="4">
    <source>
        <dbReference type="RuleBase" id="RU000481"/>
    </source>
</evidence>
<dbReference type="CDD" id="cd00609">
    <property type="entry name" value="AAT_like"/>
    <property type="match status" value="1"/>
</dbReference>
<evidence type="ECO:0000313" key="6">
    <source>
        <dbReference type="EMBL" id="SDD78189.1"/>
    </source>
</evidence>
<dbReference type="PANTHER" id="PTHR42832">
    <property type="entry name" value="AMINO ACID AMINOTRANSFERASE"/>
    <property type="match status" value="1"/>
</dbReference>
<organism evidence="6 7">
    <name type="scientific">Algoriphagus faecimaris</name>
    <dbReference type="NCBI Taxonomy" id="686796"/>
    <lineage>
        <taxon>Bacteria</taxon>
        <taxon>Pseudomonadati</taxon>
        <taxon>Bacteroidota</taxon>
        <taxon>Cytophagia</taxon>
        <taxon>Cytophagales</taxon>
        <taxon>Cyclobacteriaceae</taxon>
        <taxon>Algoriphagus</taxon>
    </lineage>
</organism>
<evidence type="ECO:0000256" key="1">
    <source>
        <dbReference type="ARBA" id="ARBA00001933"/>
    </source>
</evidence>
<dbReference type="AlphaFoldDB" id="A0A1G6XJ13"/>
<dbReference type="Gene3D" id="3.40.640.10">
    <property type="entry name" value="Type I PLP-dependent aspartate aminotransferase-like (Major domain)"/>
    <property type="match status" value="1"/>
</dbReference>
<evidence type="ECO:0000256" key="2">
    <source>
        <dbReference type="ARBA" id="ARBA00022576"/>
    </source>
</evidence>
<name>A0A1G6XJ13_9BACT</name>
<dbReference type="Proteomes" id="UP000199060">
    <property type="component" value="Unassembled WGS sequence"/>
</dbReference>
<dbReference type="InterPro" id="IPR050881">
    <property type="entry name" value="LL-DAP_aminotransferase"/>
</dbReference>
<feature type="domain" description="Aminotransferase class I/classII large" evidence="5">
    <location>
        <begin position="32"/>
        <end position="378"/>
    </location>
</feature>
<dbReference type="STRING" id="686796.SAMN04488104_10609"/>
<dbReference type="OrthoDB" id="9802328at2"/>
<dbReference type="InterPro" id="IPR015424">
    <property type="entry name" value="PyrdxlP-dep_Trfase"/>
</dbReference>
<keyword evidence="2 4" id="KW-0032">Aminotransferase</keyword>
<dbReference type="InterPro" id="IPR015421">
    <property type="entry name" value="PyrdxlP-dep_Trfase_major"/>
</dbReference>
<dbReference type="GO" id="GO:0030170">
    <property type="term" value="F:pyridoxal phosphate binding"/>
    <property type="evidence" value="ECO:0007669"/>
    <property type="project" value="InterPro"/>
</dbReference>
<dbReference type="InterPro" id="IPR004838">
    <property type="entry name" value="NHTrfase_class1_PyrdxlP-BS"/>
</dbReference>
<dbReference type="InterPro" id="IPR015422">
    <property type="entry name" value="PyrdxlP-dep_Trfase_small"/>
</dbReference>
<evidence type="ECO:0000256" key="3">
    <source>
        <dbReference type="ARBA" id="ARBA00022679"/>
    </source>
</evidence>
<evidence type="ECO:0000313" key="7">
    <source>
        <dbReference type="Proteomes" id="UP000199060"/>
    </source>
</evidence>
<keyword evidence="3 4" id="KW-0808">Transferase</keyword>
<protein>
    <recommendedName>
        <fullName evidence="4">Aminotransferase</fullName>
        <ecNumber evidence="4">2.6.1.-</ecNumber>
    </recommendedName>
</protein>
<dbReference type="EC" id="2.6.1.-" evidence="4"/>
<evidence type="ECO:0000259" key="5">
    <source>
        <dbReference type="Pfam" id="PF00155"/>
    </source>
</evidence>
<dbReference type="GO" id="GO:0008483">
    <property type="term" value="F:transaminase activity"/>
    <property type="evidence" value="ECO:0007669"/>
    <property type="project" value="UniProtKB-KW"/>
</dbReference>
<dbReference type="EMBL" id="FNAC01000060">
    <property type="protein sequence ID" value="SDD78189.1"/>
    <property type="molecule type" value="Genomic_DNA"/>
</dbReference>